<gene>
    <name evidence="1" type="ORF">S01H4_02880</name>
</gene>
<comment type="caution">
    <text evidence="1">The sequence shown here is derived from an EMBL/GenBank/DDBJ whole genome shotgun (WGS) entry which is preliminary data.</text>
</comment>
<dbReference type="AlphaFoldDB" id="X1AY95"/>
<feature type="non-terminal residue" evidence="1">
    <location>
        <position position="1"/>
    </location>
</feature>
<protein>
    <submittedName>
        <fullName evidence="1">Uncharacterized protein</fullName>
    </submittedName>
</protein>
<proteinExistence type="predicted"/>
<reference evidence="1" key="1">
    <citation type="journal article" date="2014" name="Front. Microbiol.">
        <title>High frequency of phylogenetically diverse reductive dehalogenase-homologous genes in deep subseafloor sedimentary metagenomes.</title>
        <authorList>
            <person name="Kawai M."/>
            <person name="Futagami T."/>
            <person name="Toyoda A."/>
            <person name="Takaki Y."/>
            <person name="Nishi S."/>
            <person name="Hori S."/>
            <person name="Arai W."/>
            <person name="Tsubouchi T."/>
            <person name="Morono Y."/>
            <person name="Uchiyama I."/>
            <person name="Ito T."/>
            <person name="Fujiyama A."/>
            <person name="Inagaki F."/>
            <person name="Takami H."/>
        </authorList>
    </citation>
    <scope>NUCLEOTIDE SEQUENCE</scope>
    <source>
        <strain evidence="1">Expedition CK06-06</strain>
    </source>
</reference>
<evidence type="ECO:0000313" key="1">
    <source>
        <dbReference type="EMBL" id="GAG74147.1"/>
    </source>
</evidence>
<name>X1AY95_9ZZZZ</name>
<dbReference type="EMBL" id="BART01000666">
    <property type="protein sequence ID" value="GAG74147.1"/>
    <property type="molecule type" value="Genomic_DNA"/>
</dbReference>
<accession>X1AY95</accession>
<organism evidence="1">
    <name type="scientific">marine sediment metagenome</name>
    <dbReference type="NCBI Taxonomy" id="412755"/>
    <lineage>
        <taxon>unclassified sequences</taxon>
        <taxon>metagenomes</taxon>
        <taxon>ecological metagenomes</taxon>
    </lineage>
</organism>
<sequence>EYLSKISSFNEFNGEIGILFSELLDINNIPNMDYVSHIFLKASSILYKSNFPKLFFSLKLS</sequence>